<keyword evidence="7 11" id="KW-0949">S-adenosyl-L-methionine</keyword>
<feature type="site" description="Participates in the substrate recognition with KAPA and in a stacking interaction with the adenine ring of SAM" evidence="11">
    <location>
        <position position="19"/>
    </location>
</feature>
<protein>
    <recommendedName>
        <fullName evidence="11">Adenosylmethionine-8-amino-7-oxononanoate aminotransferase</fullName>
        <ecNumber evidence="11">2.6.1.62</ecNumber>
    </recommendedName>
    <alternativeName>
        <fullName evidence="11">7,8-diamino-pelargonic acid aminotransferase</fullName>
        <shortName evidence="11">DAPA AT</shortName>
        <shortName evidence="11">DAPA aminotransferase</shortName>
    </alternativeName>
    <alternativeName>
        <fullName evidence="11">7,8-diaminononanoate synthase</fullName>
        <shortName evidence="11">DANS</shortName>
    </alternativeName>
    <alternativeName>
        <fullName evidence="11">Diaminopelargonic acid synthase</fullName>
    </alternativeName>
</protein>
<evidence type="ECO:0000313" key="12">
    <source>
        <dbReference type="EMBL" id="MBU3842215.1"/>
    </source>
</evidence>
<dbReference type="InterPro" id="IPR005815">
    <property type="entry name" value="BioA"/>
</dbReference>
<evidence type="ECO:0000313" key="13">
    <source>
        <dbReference type="Proteomes" id="UP000724657"/>
    </source>
</evidence>
<comment type="function">
    <text evidence="11">Catalyzes the transfer of the alpha-amino group from S-adenosyl-L-methionine (SAM) to 7-keto-8-aminopelargonic acid (KAPA) to form 7,8-diaminopelargonic acid (DAPA). It is the only aminotransferase known to utilize SAM as an amino donor.</text>
</comment>
<keyword evidence="6 11" id="KW-0808">Transferase</keyword>
<dbReference type="Pfam" id="PF00202">
    <property type="entry name" value="Aminotran_3"/>
    <property type="match status" value="1"/>
</dbReference>
<dbReference type="InterPro" id="IPR015421">
    <property type="entry name" value="PyrdxlP-dep_Trfase_major"/>
</dbReference>
<feature type="modified residue" description="N6-(pyridoxal phosphate)lysine" evidence="11">
    <location>
        <position position="284"/>
    </location>
</feature>
<feature type="binding site" evidence="11">
    <location>
        <position position="415"/>
    </location>
    <ligand>
        <name>substrate</name>
    </ligand>
</feature>
<gene>
    <name evidence="11 12" type="primary">bioA</name>
    <name evidence="12" type="ORF">IAA47_04420</name>
</gene>
<comment type="catalytic activity">
    <reaction evidence="11">
        <text>(8S)-8-amino-7-oxononanoate + S-adenosyl-L-methionine = S-adenosyl-4-methylsulfanyl-2-oxobutanoate + (7R,8S)-7,8-diammoniononanoate</text>
        <dbReference type="Rhea" id="RHEA:16861"/>
        <dbReference type="ChEBI" id="CHEBI:16490"/>
        <dbReference type="ChEBI" id="CHEBI:59789"/>
        <dbReference type="ChEBI" id="CHEBI:149468"/>
        <dbReference type="ChEBI" id="CHEBI:149469"/>
        <dbReference type="EC" id="2.6.1.62"/>
    </reaction>
</comment>
<organism evidence="12 13">
    <name type="scientific">Candidatus Fusobacterium pullicola</name>
    <dbReference type="NCBI Taxonomy" id="2838601"/>
    <lineage>
        <taxon>Bacteria</taxon>
        <taxon>Fusobacteriati</taxon>
        <taxon>Fusobacteriota</taxon>
        <taxon>Fusobacteriia</taxon>
        <taxon>Fusobacteriales</taxon>
        <taxon>Fusobacteriaceae</taxon>
        <taxon>Fusobacterium</taxon>
    </lineage>
</organism>
<dbReference type="NCBIfam" id="TIGR00508">
    <property type="entry name" value="bioA"/>
    <property type="match status" value="1"/>
</dbReference>
<comment type="subcellular location">
    <subcellularLocation>
        <location evidence="2 11">Cytoplasm</location>
    </subcellularLocation>
</comment>
<feature type="binding site" evidence="11">
    <location>
        <position position="255"/>
    </location>
    <ligand>
        <name>pyridoxal 5'-phosphate</name>
        <dbReference type="ChEBI" id="CHEBI:597326"/>
    </ligand>
</feature>
<evidence type="ECO:0000256" key="7">
    <source>
        <dbReference type="ARBA" id="ARBA00022691"/>
    </source>
</evidence>
<feature type="binding site" evidence="11">
    <location>
        <begin position="116"/>
        <end position="117"/>
    </location>
    <ligand>
        <name>pyridoxal 5'-phosphate</name>
        <dbReference type="ChEBI" id="CHEBI:597326"/>
    </ligand>
</feature>
<dbReference type="Proteomes" id="UP000724657">
    <property type="component" value="Unassembled WGS sequence"/>
</dbReference>
<dbReference type="EMBL" id="JAHLFN010000038">
    <property type="protein sequence ID" value="MBU3842215.1"/>
    <property type="molecule type" value="Genomic_DNA"/>
</dbReference>
<evidence type="ECO:0000256" key="8">
    <source>
        <dbReference type="ARBA" id="ARBA00022756"/>
    </source>
</evidence>
<evidence type="ECO:0000256" key="5">
    <source>
        <dbReference type="ARBA" id="ARBA00022576"/>
    </source>
</evidence>
<evidence type="ECO:0000256" key="4">
    <source>
        <dbReference type="ARBA" id="ARBA00022490"/>
    </source>
</evidence>
<evidence type="ECO:0000256" key="1">
    <source>
        <dbReference type="ARBA" id="ARBA00001933"/>
    </source>
</evidence>
<dbReference type="PANTHER" id="PTHR42684:SF17">
    <property type="entry name" value="ADENOSYLMETHIONINE-8-AMINO-7-OXONONANOATE AMINOTRANSFERASE"/>
    <property type="match status" value="1"/>
</dbReference>
<dbReference type="InterPro" id="IPR005814">
    <property type="entry name" value="Aminotrans_3"/>
</dbReference>
<keyword evidence="5 11" id="KW-0032">Aminotransferase</keyword>
<evidence type="ECO:0000256" key="9">
    <source>
        <dbReference type="ARBA" id="ARBA00022898"/>
    </source>
</evidence>
<evidence type="ECO:0000256" key="11">
    <source>
        <dbReference type="HAMAP-Rule" id="MF_00834"/>
    </source>
</evidence>
<sequence length="453" mass="52019">MNRLSELQKKDLQYIFHPCSQMKDYENLPPMVIKKAEGVYLEDEFGNRYMDCVSSWWVNLFGHCNPRINKVIKEQIDKLEHVLFVNFSHEAGIELVEELAKVVPKGIEKFLFADNGSSSIEMALKLSFQYHQQNGNPKKTKFISLSNAYHGETVGALGVGDVDIFTKTYRPLIKEGLKADKPECFRCPYGKNFYNCEAECFERTEKLIEEYRDEIAAVIIEPVVQGAAGMKIYSPKYIVKLRELTKKYGIHLIADEIAVGFGRTGKMFAMEHAGVSPDIICMSKGLTAGYYPMAIVGITQEIYDGFYADYLEGKSFLHSHTYSGNPIGCRIALEVLKIFKDENILEMVNRKGEYLRKRAQELFKDHKNIGEYRQIGMIGALEFVKNKETKELFPSEERVGYEIYKIALKKGALLRPLGNVIYFMPPYIITEEEIDKILNICKESIEEFLNRRK</sequence>
<dbReference type="PROSITE" id="PS00600">
    <property type="entry name" value="AA_TRANSFER_CLASS_3"/>
    <property type="match status" value="1"/>
</dbReference>
<feature type="binding site" evidence="11">
    <location>
        <begin position="320"/>
        <end position="321"/>
    </location>
    <ligand>
        <name>pyridoxal 5'-phosphate</name>
        <dbReference type="ChEBI" id="CHEBI:597326"/>
    </ligand>
</feature>
<evidence type="ECO:0000256" key="3">
    <source>
        <dbReference type="ARBA" id="ARBA00011738"/>
    </source>
</evidence>
<dbReference type="Gene3D" id="3.40.640.10">
    <property type="entry name" value="Type I PLP-dependent aspartate aminotransferase-like (Major domain)"/>
    <property type="match status" value="1"/>
</dbReference>
<dbReference type="NCBIfam" id="NF004624">
    <property type="entry name" value="PRK05964.1"/>
    <property type="match status" value="1"/>
</dbReference>
<dbReference type="Gene3D" id="3.90.1150.10">
    <property type="entry name" value="Aspartate Aminotransferase, domain 1"/>
    <property type="match status" value="1"/>
</dbReference>
<dbReference type="GO" id="GO:0030170">
    <property type="term" value="F:pyridoxal phosphate binding"/>
    <property type="evidence" value="ECO:0007669"/>
    <property type="project" value="UniProtKB-UniRule"/>
</dbReference>
<dbReference type="FunFam" id="3.40.640.10:FF:000078">
    <property type="entry name" value="Adenosylmethionine-8-amino-7-oxononanoate aminotransferase"/>
    <property type="match status" value="1"/>
</dbReference>
<dbReference type="EC" id="2.6.1.62" evidence="11"/>
<keyword evidence="8 11" id="KW-0093">Biotin biosynthesis</keyword>
<feature type="binding site" evidence="11">
    <location>
        <position position="149"/>
    </location>
    <ligand>
        <name>substrate</name>
    </ligand>
</feature>
<dbReference type="GO" id="GO:0004015">
    <property type="term" value="F:adenosylmethionine-8-amino-7-oxononanoate transaminase activity"/>
    <property type="evidence" value="ECO:0007669"/>
    <property type="project" value="UniProtKB-UniRule"/>
</dbReference>
<feature type="binding site" evidence="11">
    <location>
        <position position="284"/>
    </location>
    <ligand>
        <name>substrate</name>
    </ligand>
</feature>
<dbReference type="PANTHER" id="PTHR42684">
    <property type="entry name" value="ADENOSYLMETHIONINE-8-AMINO-7-OXONONANOATE AMINOTRANSFERASE"/>
    <property type="match status" value="1"/>
</dbReference>
<dbReference type="CDD" id="cd00610">
    <property type="entry name" value="OAT_like"/>
    <property type="match status" value="1"/>
</dbReference>
<dbReference type="AlphaFoldDB" id="A0A9E2NX08"/>
<dbReference type="HAMAP" id="MF_00834">
    <property type="entry name" value="BioA"/>
    <property type="match status" value="1"/>
</dbReference>
<comment type="caution">
    <text evidence="12">The sequence shown here is derived from an EMBL/GenBank/DDBJ whole genome shotgun (WGS) entry which is preliminary data.</text>
</comment>
<evidence type="ECO:0000256" key="10">
    <source>
        <dbReference type="ARBA" id="ARBA00060970"/>
    </source>
</evidence>
<accession>A0A9E2NX08</accession>
<proteinExistence type="inferred from homology"/>
<comment type="pathway">
    <text evidence="11">Cofactor biosynthesis; biotin biosynthesis; 7,8-diaminononanoate from 8-amino-7-oxononanoate (SAM route): step 1/1.</text>
</comment>
<dbReference type="InterPro" id="IPR049704">
    <property type="entry name" value="Aminotrans_3_PPA_site"/>
</dbReference>
<dbReference type="GO" id="GO:0009102">
    <property type="term" value="P:biotin biosynthetic process"/>
    <property type="evidence" value="ECO:0007669"/>
    <property type="project" value="UniProtKB-UniRule"/>
</dbReference>
<evidence type="ECO:0000256" key="6">
    <source>
        <dbReference type="ARBA" id="ARBA00022679"/>
    </source>
</evidence>
<name>A0A9E2NX08_9FUSO</name>
<keyword evidence="4 11" id="KW-0963">Cytoplasm</keyword>
<comment type="cofactor">
    <cofactor evidence="1 11">
        <name>pyridoxal 5'-phosphate</name>
        <dbReference type="ChEBI" id="CHEBI:597326"/>
    </cofactor>
</comment>
<dbReference type="GO" id="GO:0005737">
    <property type="term" value="C:cytoplasm"/>
    <property type="evidence" value="ECO:0007669"/>
    <property type="project" value="UniProtKB-SubCell"/>
</dbReference>
<dbReference type="InterPro" id="IPR015422">
    <property type="entry name" value="PyrdxlP-dep_Trfase_small"/>
</dbReference>
<evidence type="ECO:0000256" key="2">
    <source>
        <dbReference type="ARBA" id="ARBA00004496"/>
    </source>
</evidence>
<reference evidence="12" key="2">
    <citation type="submission" date="2021-04" db="EMBL/GenBank/DDBJ databases">
        <authorList>
            <person name="Gilroy R."/>
        </authorList>
    </citation>
    <scope>NUCLEOTIDE SEQUENCE</scope>
    <source>
        <strain evidence="12">A6-441</strain>
    </source>
</reference>
<comment type="similarity">
    <text evidence="10 11">Belongs to the class-III pyridoxal-phosphate-dependent aminotransferase family. BioA subfamily.</text>
</comment>
<dbReference type="PIRSF" id="PIRSF000521">
    <property type="entry name" value="Transaminase_4ab_Lys_Orn"/>
    <property type="match status" value="1"/>
</dbReference>
<dbReference type="SUPFAM" id="SSF53383">
    <property type="entry name" value="PLP-dependent transferases"/>
    <property type="match status" value="1"/>
</dbReference>
<feature type="binding site" evidence="11">
    <location>
        <position position="319"/>
    </location>
    <ligand>
        <name>substrate</name>
    </ligand>
</feature>
<comment type="subunit">
    <text evidence="3 11">Homodimer.</text>
</comment>
<feature type="binding site" evidence="11">
    <location>
        <position position="56"/>
    </location>
    <ligand>
        <name>substrate</name>
    </ligand>
</feature>
<dbReference type="InterPro" id="IPR015424">
    <property type="entry name" value="PyrdxlP-dep_Trfase"/>
</dbReference>
<keyword evidence="9 11" id="KW-0663">Pyridoxal phosphate</keyword>
<reference evidence="12" key="1">
    <citation type="journal article" date="2021" name="PeerJ">
        <title>Extensive microbial diversity within the chicken gut microbiome revealed by metagenomics and culture.</title>
        <authorList>
            <person name="Gilroy R."/>
            <person name="Ravi A."/>
            <person name="Getino M."/>
            <person name="Pursley I."/>
            <person name="Horton D.L."/>
            <person name="Alikhan N.F."/>
            <person name="Baker D."/>
            <person name="Gharbi K."/>
            <person name="Hall N."/>
            <person name="Watson M."/>
            <person name="Adriaenssens E.M."/>
            <person name="Foster-Nyarko E."/>
            <person name="Jarju S."/>
            <person name="Secka A."/>
            <person name="Antonio M."/>
            <person name="Oren A."/>
            <person name="Chaudhuri R.R."/>
            <person name="La Ragione R."/>
            <person name="Hildebrand F."/>
            <person name="Pallen M.J."/>
        </authorList>
    </citation>
    <scope>NUCLEOTIDE SEQUENCE</scope>
    <source>
        <strain evidence="12">A6-441</strain>
    </source>
</reference>